<protein>
    <submittedName>
        <fullName evidence="1">Uncharacterized protein</fullName>
    </submittedName>
</protein>
<gene>
    <name evidence="1" type="ORF">E1163_25425</name>
</gene>
<organism evidence="1 2">
    <name type="scientific">Fulvivirga kasyanovii</name>
    <dbReference type="NCBI Taxonomy" id="396812"/>
    <lineage>
        <taxon>Bacteria</taxon>
        <taxon>Pseudomonadati</taxon>
        <taxon>Bacteroidota</taxon>
        <taxon>Cytophagia</taxon>
        <taxon>Cytophagales</taxon>
        <taxon>Fulvivirgaceae</taxon>
        <taxon>Fulvivirga</taxon>
    </lineage>
</organism>
<reference evidence="1 2" key="1">
    <citation type="submission" date="2019-02" db="EMBL/GenBank/DDBJ databases">
        <authorList>
            <person name="Goldberg S.R."/>
            <person name="Haltli B.A."/>
            <person name="Correa H."/>
            <person name="Russell K.G."/>
        </authorList>
    </citation>
    <scope>NUCLEOTIDE SEQUENCE [LARGE SCALE GENOMIC DNA]</scope>
    <source>
        <strain evidence="1 2">JCM 16186</strain>
    </source>
</reference>
<evidence type="ECO:0000313" key="1">
    <source>
        <dbReference type="EMBL" id="MTI28323.1"/>
    </source>
</evidence>
<proteinExistence type="predicted"/>
<dbReference type="EMBL" id="SMLW01000660">
    <property type="protein sequence ID" value="MTI28323.1"/>
    <property type="molecule type" value="Genomic_DNA"/>
</dbReference>
<comment type="caution">
    <text evidence="1">The sequence shown here is derived from an EMBL/GenBank/DDBJ whole genome shotgun (WGS) entry which is preliminary data.</text>
</comment>
<name>A0ABW9RYM9_9BACT</name>
<dbReference type="RefSeq" id="WP_155175735.1">
    <property type="nucleotide sequence ID" value="NZ_BAAAFL010000027.1"/>
</dbReference>
<accession>A0ABW9RYM9</accession>
<keyword evidence="2" id="KW-1185">Reference proteome</keyword>
<sequence>MHYKSPFPVLSYSGVDLQEVNDSTLTKAKKILLVELDHAEKGTLNIDGEVFTKNDILLLFESLSNAEHIIYHRWVHENPGLRALLENKSIDNYEVLFDKSLLNHEKIVGFKAFISPFLAQPLGKILSQAFTRQEYTKGLKVITAAQLVEQSGYDITFGKLQSNIRGIIQELKIFNERGAEQFKEHQCHYINYYFIQFLNQLPDTFETLREDFATALINLTITIQHKHPHLCKRLYFSLSALNCSEEVKEIIKNNLKVFQRAAEGSSVEKKADPEPQGATALILKMSFMAVLFFILILKNCDNSSSTHSSYKMDFSQPFLHKLTHLKNIQDLKSLSLDQLNYGNKTVSVDSIVDLSDTTIWPYASEYKNLLSYTPETGRKVYLTNESDYDAVVFLSTNLYNYSTFLFSGEKISFYTSNDDYVQFYLGKQWAYGLHSNQTNIRREHFTEIDSTTLTYLESIWQNQCNKSTNCRDSSFSLYVDDSDKVQFSGNTYTSGFRKVNEYFYIKKATDTK</sequence>
<evidence type="ECO:0000313" key="2">
    <source>
        <dbReference type="Proteomes" id="UP000798808"/>
    </source>
</evidence>
<dbReference type="Proteomes" id="UP000798808">
    <property type="component" value="Unassembled WGS sequence"/>
</dbReference>